<dbReference type="STRING" id="1465490.SAMN05444277_105186"/>
<dbReference type="Gene3D" id="3.20.20.100">
    <property type="entry name" value="NADP-dependent oxidoreductase domain"/>
    <property type="match status" value="1"/>
</dbReference>
<protein>
    <submittedName>
        <fullName evidence="3">Predicted oxidoreductase</fullName>
    </submittedName>
</protein>
<feature type="domain" description="NADP-dependent oxidoreductase" evidence="2">
    <location>
        <begin position="16"/>
        <end position="314"/>
    </location>
</feature>
<accession>A0A1I5VTN6</accession>
<dbReference type="PANTHER" id="PTHR43625">
    <property type="entry name" value="AFLATOXIN B1 ALDEHYDE REDUCTASE"/>
    <property type="match status" value="1"/>
</dbReference>
<reference evidence="3 4" key="1">
    <citation type="submission" date="2016-10" db="EMBL/GenBank/DDBJ databases">
        <authorList>
            <person name="de Groot N.N."/>
        </authorList>
    </citation>
    <scope>NUCLEOTIDE SEQUENCE [LARGE SCALE GENOMIC DNA]</scope>
    <source>
        <strain evidence="3 4">DSM 28286</strain>
    </source>
</reference>
<evidence type="ECO:0000256" key="1">
    <source>
        <dbReference type="ARBA" id="ARBA00023002"/>
    </source>
</evidence>
<evidence type="ECO:0000259" key="2">
    <source>
        <dbReference type="Pfam" id="PF00248"/>
    </source>
</evidence>
<gene>
    <name evidence="3" type="ORF">SAMN05444277_105186</name>
</gene>
<keyword evidence="1" id="KW-0560">Oxidoreductase</keyword>
<dbReference type="EMBL" id="FOXQ01000005">
    <property type="protein sequence ID" value="SFQ10944.1"/>
    <property type="molecule type" value="Genomic_DNA"/>
</dbReference>
<dbReference type="InterPro" id="IPR036812">
    <property type="entry name" value="NAD(P)_OxRdtase_dom_sf"/>
</dbReference>
<sequence length="334" mass="36944">MKYRQLSNTGEKLSAIGLGCMGMSFAYGPRNDEESIKVLERALELGINFWDTADMYGQGHNEELISKVLAPNRDKVFIATKFGFRVKENASGFAGTPGTYFDGRPEYVKEAVEKSLKRLKIDTIDLYYAHRIDPNVPVEDMVGAMALLVKEGKVRYLGLSEASASSIRKAYKVHPIAALQSEYSLLTRDIEGEILNTIRELGITLVPYSPLARGLVTATVTDKTKLAQDDFRRSLPRFDDAHWQNNQQLVDEFAAIASVKGCTPSQLALAWVLAQGEDIIPIPGTKRIKYLEENASAVDVSLTADDLDAIESVLEKHPDTGARYSEGAMKLVNH</sequence>
<dbReference type="OrthoDB" id="9773828at2"/>
<organism evidence="3 4">
    <name type="scientific">Parafilimonas terrae</name>
    <dbReference type="NCBI Taxonomy" id="1465490"/>
    <lineage>
        <taxon>Bacteria</taxon>
        <taxon>Pseudomonadati</taxon>
        <taxon>Bacteroidota</taxon>
        <taxon>Chitinophagia</taxon>
        <taxon>Chitinophagales</taxon>
        <taxon>Chitinophagaceae</taxon>
        <taxon>Parafilimonas</taxon>
    </lineage>
</organism>
<keyword evidence="4" id="KW-1185">Reference proteome</keyword>
<dbReference type="InterPro" id="IPR050791">
    <property type="entry name" value="Aldo-Keto_reductase"/>
</dbReference>
<evidence type="ECO:0000313" key="3">
    <source>
        <dbReference type="EMBL" id="SFQ10944.1"/>
    </source>
</evidence>
<name>A0A1I5VTN6_9BACT</name>
<dbReference type="GO" id="GO:0016491">
    <property type="term" value="F:oxidoreductase activity"/>
    <property type="evidence" value="ECO:0007669"/>
    <property type="project" value="UniProtKB-KW"/>
</dbReference>
<proteinExistence type="predicted"/>
<dbReference type="CDD" id="cd19076">
    <property type="entry name" value="AKR_AKR13A_13D"/>
    <property type="match status" value="1"/>
</dbReference>
<dbReference type="InterPro" id="IPR023210">
    <property type="entry name" value="NADP_OxRdtase_dom"/>
</dbReference>
<dbReference type="GO" id="GO:0005737">
    <property type="term" value="C:cytoplasm"/>
    <property type="evidence" value="ECO:0007669"/>
    <property type="project" value="TreeGrafter"/>
</dbReference>
<dbReference type="SUPFAM" id="SSF51430">
    <property type="entry name" value="NAD(P)-linked oxidoreductase"/>
    <property type="match status" value="1"/>
</dbReference>
<evidence type="ECO:0000313" key="4">
    <source>
        <dbReference type="Proteomes" id="UP000199031"/>
    </source>
</evidence>
<dbReference type="Proteomes" id="UP000199031">
    <property type="component" value="Unassembled WGS sequence"/>
</dbReference>
<dbReference type="Pfam" id="PF00248">
    <property type="entry name" value="Aldo_ket_red"/>
    <property type="match status" value="1"/>
</dbReference>
<dbReference type="PANTHER" id="PTHR43625:SF40">
    <property type="entry name" value="ALDO-KETO REDUCTASE YAKC [NADP(+)]"/>
    <property type="match status" value="1"/>
</dbReference>
<dbReference type="AlphaFoldDB" id="A0A1I5VTN6"/>
<dbReference type="RefSeq" id="WP_090658007.1">
    <property type="nucleotide sequence ID" value="NZ_FOXQ01000005.1"/>
</dbReference>